<gene>
    <name evidence="2" type="ORF">GSTENG00028021001</name>
</gene>
<feature type="region of interest" description="Disordered" evidence="1">
    <location>
        <begin position="1"/>
        <end position="136"/>
    </location>
</feature>
<dbReference type="AlphaFoldDB" id="Q4RW55"/>
<feature type="compositionally biased region" description="Polar residues" evidence="1">
    <location>
        <begin position="1"/>
        <end position="15"/>
    </location>
</feature>
<reference evidence="2" key="2">
    <citation type="submission" date="2004-02" db="EMBL/GenBank/DDBJ databases">
        <authorList>
            <consortium name="Genoscope"/>
            <consortium name="Whitehead Institute Centre for Genome Research"/>
        </authorList>
    </citation>
    <scope>NUCLEOTIDE SEQUENCE</scope>
</reference>
<feature type="compositionally biased region" description="Polar residues" evidence="1">
    <location>
        <begin position="83"/>
        <end position="97"/>
    </location>
</feature>
<sequence>MNGSVQEMQSKSQECSGARQLGQERNSSLPESPVGAHLRPATLPTFSASPRPADEKPETSSSPTRLMRPLKAHRYGHGERRTSGSVRQRACMQTKQCSKLRRRINLGRTRINTSETRSRGDKDSVSGCSPKAQEHKHKLVLLSCDPSNKGLR</sequence>
<accession>Q4RW55</accession>
<organism evidence="2">
    <name type="scientific">Tetraodon nigroviridis</name>
    <name type="common">Spotted green pufferfish</name>
    <name type="synonym">Chelonodon nigroviridis</name>
    <dbReference type="NCBI Taxonomy" id="99883"/>
    <lineage>
        <taxon>Eukaryota</taxon>
        <taxon>Metazoa</taxon>
        <taxon>Chordata</taxon>
        <taxon>Craniata</taxon>
        <taxon>Vertebrata</taxon>
        <taxon>Euteleostomi</taxon>
        <taxon>Actinopterygii</taxon>
        <taxon>Neopterygii</taxon>
        <taxon>Teleostei</taxon>
        <taxon>Neoteleostei</taxon>
        <taxon>Acanthomorphata</taxon>
        <taxon>Eupercaria</taxon>
        <taxon>Tetraodontiformes</taxon>
        <taxon>Tetradontoidea</taxon>
        <taxon>Tetraodontidae</taxon>
        <taxon>Tetraodon</taxon>
    </lineage>
</organism>
<comment type="caution">
    <text evidence="2">The sequence shown here is derived from an EMBL/GenBank/DDBJ whole genome shotgun (WGS) entry which is preliminary data.</text>
</comment>
<reference evidence="2" key="1">
    <citation type="journal article" date="2004" name="Nature">
        <title>Genome duplication in the teleost fish Tetraodon nigroviridis reveals the early vertebrate proto-karyotype.</title>
        <authorList>
            <person name="Jaillon O."/>
            <person name="Aury J.-M."/>
            <person name="Brunet F."/>
            <person name="Petit J.-L."/>
            <person name="Stange-Thomann N."/>
            <person name="Mauceli E."/>
            <person name="Bouneau L."/>
            <person name="Fischer C."/>
            <person name="Ozouf-Costaz C."/>
            <person name="Bernot A."/>
            <person name="Nicaud S."/>
            <person name="Jaffe D."/>
            <person name="Fisher S."/>
            <person name="Lutfalla G."/>
            <person name="Dossat C."/>
            <person name="Segurens B."/>
            <person name="Dasilva C."/>
            <person name="Salanoubat M."/>
            <person name="Levy M."/>
            <person name="Boudet N."/>
            <person name="Castellano S."/>
            <person name="Anthouard V."/>
            <person name="Jubin C."/>
            <person name="Castelli V."/>
            <person name="Katinka M."/>
            <person name="Vacherie B."/>
            <person name="Biemont C."/>
            <person name="Skalli Z."/>
            <person name="Cattolico L."/>
            <person name="Poulain J."/>
            <person name="De Berardinis V."/>
            <person name="Cruaud C."/>
            <person name="Duprat S."/>
            <person name="Brottier P."/>
            <person name="Coutanceau J.-P."/>
            <person name="Gouzy J."/>
            <person name="Parra G."/>
            <person name="Lardier G."/>
            <person name="Chapple C."/>
            <person name="McKernan K.J."/>
            <person name="McEwan P."/>
            <person name="Bosak S."/>
            <person name="Kellis M."/>
            <person name="Volff J.-N."/>
            <person name="Guigo R."/>
            <person name="Zody M.C."/>
            <person name="Mesirov J."/>
            <person name="Lindblad-Toh K."/>
            <person name="Birren B."/>
            <person name="Nusbaum C."/>
            <person name="Kahn D."/>
            <person name="Robinson-Rechavi M."/>
            <person name="Laudet V."/>
            <person name="Schachter V."/>
            <person name="Quetier F."/>
            <person name="Saurin W."/>
            <person name="Scarpelli C."/>
            <person name="Wincker P."/>
            <person name="Lander E.S."/>
            <person name="Weissenbach J."/>
            <person name="Roest Crollius H."/>
        </authorList>
    </citation>
    <scope>NUCLEOTIDE SEQUENCE [LARGE SCALE GENOMIC DNA]</scope>
</reference>
<protein>
    <submittedName>
        <fullName evidence="2">(spotted green pufferfish) hypothetical protein</fullName>
    </submittedName>
</protein>
<dbReference type="EMBL" id="CAAE01014991">
    <property type="protein sequence ID" value="CAG07377.1"/>
    <property type="molecule type" value="Genomic_DNA"/>
</dbReference>
<dbReference type="KEGG" id="tng:GSTEN00028021G001"/>
<evidence type="ECO:0000313" key="2">
    <source>
        <dbReference type="EMBL" id="CAG07377.1"/>
    </source>
</evidence>
<proteinExistence type="predicted"/>
<evidence type="ECO:0000256" key="1">
    <source>
        <dbReference type="SAM" id="MobiDB-lite"/>
    </source>
</evidence>
<name>Q4RW55_TETNG</name>